<evidence type="ECO:0000259" key="5">
    <source>
        <dbReference type="Pfam" id="PF01523"/>
    </source>
</evidence>
<sequence>MLSKEKAKKILEITLATGADFGELFFEDTKNTSMHLENGLVSKVNSGNEFGCGIRILKKDKCVYGYTNDCSMASLIQLANTLKDSFEGQKEYEVQPLRHVKSDKKHQPKIPYDQVPLKEQLNLLKKGYQAAKDYDPKIAKVDVHFSTTDQKVTIFNTDGKIVTDTRCRGRLYLTAIAKDKDQMQAQGVGPGAQKGFEFFKDEIDIEQLAKDAAKSAIVMLEAEECPAKVMPVIIDNGFGGVIFHEACGHPLEASAVSRNLSIFTGKLGTKIASDIVTAIDDGTIDGGWGSGNFDDEGNKTSRNVLIKDGILQNYLIDDFNGRAMNKKGNGACRRESYKYEPTSRMSNTFIDNGKSTFEEIIANTKYGLYAKQLGGGSVNPATGDFNFAVSEGYIVKDGKIAYPVKGATLIGNGANVLLKIDMVANNLKRAQGICGASSGSIPADVGQPTIRVSSMTVGGRGGN</sequence>
<dbReference type="Pfam" id="PF01523">
    <property type="entry name" value="PmbA_TldD_1st"/>
    <property type="match status" value="1"/>
</dbReference>
<dbReference type="InterPro" id="IPR036059">
    <property type="entry name" value="TldD/PmbA_sf"/>
</dbReference>
<organism evidence="8 9">
    <name type="scientific">Candidatus Caccosoma faecigallinarum</name>
    <dbReference type="NCBI Taxonomy" id="2840720"/>
    <lineage>
        <taxon>Bacteria</taxon>
        <taxon>Bacillati</taxon>
        <taxon>Bacillota</taxon>
        <taxon>Bacillota incertae sedis</taxon>
        <taxon>Candidatus Caccosoma</taxon>
    </lineage>
</organism>
<dbReference type="InterPro" id="IPR051463">
    <property type="entry name" value="Peptidase_U62_metallo"/>
</dbReference>
<protein>
    <submittedName>
        <fullName evidence="8">TldD/PmbA family protein</fullName>
    </submittedName>
</protein>
<dbReference type="GO" id="GO:0006508">
    <property type="term" value="P:proteolysis"/>
    <property type="evidence" value="ECO:0007669"/>
    <property type="project" value="UniProtKB-KW"/>
</dbReference>
<dbReference type="PANTHER" id="PTHR30624:SF4">
    <property type="entry name" value="METALLOPROTEASE TLDD"/>
    <property type="match status" value="1"/>
</dbReference>
<evidence type="ECO:0000313" key="9">
    <source>
        <dbReference type="Proteomes" id="UP000886893"/>
    </source>
</evidence>
<accession>A0A9D1G9N1</accession>
<gene>
    <name evidence="8" type="ORF">IAD04_06155</name>
</gene>
<evidence type="ECO:0000256" key="4">
    <source>
        <dbReference type="ARBA" id="ARBA00023049"/>
    </source>
</evidence>
<name>A0A9D1G9N1_9FIRM</name>
<keyword evidence="4" id="KW-0482">Metalloprotease</keyword>
<dbReference type="Pfam" id="PF19289">
    <property type="entry name" value="PmbA_TldD_3rd"/>
    <property type="match status" value="1"/>
</dbReference>
<evidence type="ECO:0000313" key="8">
    <source>
        <dbReference type="EMBL" id="HIT17932.1"/>
    </source>
</evidence>
<evidence type="ECO:0000256" key="3">
    <source>
        <dbReference type="ARBA" id="ARBA00022801"/>
    </source>
</evidence>
<feature type="domain" description="Metalloprotease TldD/E C-terminal" evidence="6">
    <location>
        <begin position="229"/>
        <end position="459"/>
    </location>
</feature>
<dbReference type="EMBL" id="DVKI01000193">
    <property type="protein sequence ID" value="HIT17932.1"/>
    <property type="molecule type" value="Genomic_DNA"/>
</dbReference>
<evidence type="ECO:0000259" key="6">
    <source>
        <dbReference type="Pfam" id="PF19289"/>
    </source>
</evidence>
<dbReference type="Proteomes" id="UP000886893">
    <property type="component" value="Unassembled WGS sequence"/>
</dbReference>
<evidence type="ECO:0000256" key="2">
    <source>
        <dbReference type="ARBA" id="ARBA00022670"/>
    </source>
</evidence>
<keyword evidence="3" id="KW-0378">Hydrolase</keyword>
<comment type="caution">
    <text evidence="8">The sequence shown here is derived from an EMBL/GenBank/DDBJ whole genome shotgun (WGS) entry which is preliminary data.</text>
</comment>
<dbReference type="InterPro" id="IPR025502">
    <property type="entry name" value="TldD"/>
</dbReference>
<reference evidence="8" key="1">
    <citation type="submission" date="2020-10" db="EMBL/GenBank/DDBJ databases">
        <authorList>
            <person name="Gilroy R."/>
        </authorList>
    </citation>
    <scope>NUCLEOTIDE SEQUENCE</scope>
    <source>
        <strain evidence="8">14508</strain>
    </source>
</reference>
<evidence type="ECO:0000256" key="1">
    <source>
        <dbReference type="ARBA" id="ARBA00005836"/>
    </source>
</evidence>
<evidence type="ECO:0000259" key="7">
    <source>
        <dbReference type="Pfam" id="PF19290"/>
    </source>
</evidence>
<dbReference type="InterPro" id="IPR045569">
    <property type="entry name" value="Metalloprtase-TldD/E_C"/>
</dbReference>
<dbReference type="Gene3D" id="3.30.2290.10">
    <property type="entry name" value="PmbA/TldD superfamily"/>
    <property type="match status" value="1"/>
</dbReference>
<dbReference type="PANTHER" id="PTHR30624">
    <property type="entry name" value="UNCHARACTERIZED PROTEIN TLDD AND PMBA"/>
    <property type="match status" value="1"/>
</dbReference>
<dbReference type="InterPro" id="IPR002510">
    <property type="entry name" value="Metalloprtase-TldD/E_N"/>
</dbReference>
<dbReference type="AlphaFoldDB" id="A0A9D1G9N1"/>
<feature type="domain" description="Metalloprotease TldD/E central" evidence="7">
    <location>
        <begin position="111"/>
        <end position="220"/>
    </location>
</feature>
<keyword evidence="2" id="KW-0645">Protease</keyword>
<dbReference type="Pfam" id="PF19290">
    <property type="entry name" value="PmbA_TldD_2nd"/>
    <property type="match status" value="1"/>
</dbReference>
<dbReference type="SUPFAM" id="SSF111283">
    <property type="entry name" value="Putative modulator of DNA gyrase, PmbA/TldD"/>
    <property type="match status" value="1"/>
</dbReference>
<dbReference type="GO" id="GO:0005829">
    <property type="term" value="C:cytosol"/>
    <property type="evidence" value="ECO:0007669"/>
    <property type="project" value="TreeGrafter"/>
</dbReference>
<comment type="similarity">
    <text evidence="1">Belongs to the peptidase U62 family.</text>
</comment>
<dbReference type="GO" id="GO:0008237">
    <property type="term" value="F:metallopeptidase activity"/>
    <property type="evidence" value="ECO:0007669"/>
    <property type="project" value="UniProtKB-KW"/>
</dbReference>
<proteinExistence type="inferred from homology"/>
<dbReference type="InterPro" id="IPR035068">
    <property type="entry name" value="TldD/PmbA_N"/>
</dbReference>
<reference evidence="8" key="2">
    <citation type="journal article" date="2021" name="PeerJ">
        <title>Extensive microbial diversity within the chicken gut microbiome revealed by metagenomics and culture.</title>
        <authorList>
            <person name="Gilroy R."/>
            <person name="Ravi A."/>
            <person name="Getino M."/>
            <person name="Pursley I."/>
            <person name="Horton D.L."/>
            <person name="Alikhan N.F."/>
            <person name="Baker D."/>
            <person name="Gharbi K."/>
            <person name="Hall N."/>
            <person name="Watson M."/>
            <person name="Adriaenssens E.M."/>
            <person name="Foster-Nyarko E."/>
            <person name="Jarju S."/>
            <person name="Secka A."/>
            <person name="Antonio M."/>
            <person name="Oren A."/>
            <person name="Chaudhuri R.R."/>
            <person name="La Ragione R."/>
            <person name="Hildebrand F."/>
            <person name="Pallen M.J."/>
        </authorList>
    </citation>
    <scope>NUCLEOTIDE SEQUENCE</scope>
    <source>
        <strain evidence="8">14508</strain>
    </source>
</reference>
<feature type="domain" description="Metalloprotease TldD/E N-terminal" evidence="5">
    <location>
        <begin position="23"/>
        <end position="81"/>
    </location>
</feature>
<dbReference type="PIRSF" id="PIRSF004919">
    <property type="entry name" value="TldD"/>
    <property type="match status" value="1"/>
</dbReference>
<dbReference type="InterPro" id="IPR045570">
    <property type="entry name" value="Metalloprtase-TldD/E_cen_dom"/>
</dbReference>